<name>W5MF64_LEPOC</name>
<dbReference type="GeneID" id="102689357"/>
<protein>
    <recommendedName>
        <fullName evidence="2">Tetratricopeptide repeat protein 36</fullName>
    </recommendedName>
</protein>
<dbReference type="InParanoid" id="W5MF64"/>
<keyword evidence="4 5" id="KW-0802">TPR repeat</keyword>
<proteinExistence type="inferred from homology"/>
<dbReference type="Pfam" id="PF13432">
    <property type="entry name" value="TPR_16"/>
    <property type="match status" value="1"/>
</dbReference>
<dbReference type="PROSITE" id="PS50005">
    <property type="entry name" value="TPR"/>
    <property type="match status" value="1"/>
</dbReference>
<dbReference type="InterPro" id="IPR038906">
    <property type="entry name" value="TTC36"/>
</dbReference>
<dbReference type="CTD" id="143941"/>
<dbReference type="PANTHER" id="PTHR21405">
    <property type="entry name" value="CDNA SEQUENCE BC021608"/>
    <property type="match status" value="1"/>
</dbReference>
<feature type="repeat" description="TPR" evidence="5">
    <location>
        <begin position="46"/>
        <end position="79"/>
    </location>
</feature>
<reference evidence="6" key="3">
    <citation type="submission" date="2025-09" db="UniProtKB">
        <authorList>
            <consortium name="Ensembl"/>
        </authorList>
    </citation>
    <scope>IDENTIFICATION</scope>
</reference>
<dbReference type="PANTHER" id="PTHR21405:SF0">
    <property type="entry name" value="TETRATRICOPEPTIDE REPEAT PROTEIN 36"/>
    <property type="match status" value="1"/>
</dbReference>
<reference evidence="7" key="1">
    <citation type="submission" date="2011-12" db="EMBL/GenBank/DDBJ databases">
        <title>The Draft Genome of Lepisosteus oculatus.</title>
        <authorList>
            <consortium name="The Broad Institute Genome Assembly &amp; Analysis Group"/>
            <consortium name="Computational R&amp;D Group"/>
            <consortium name="and Sequencing Platform"/>
            <person name="Di Palma F."/>
            <person name="Alfoldi J."/>
            <person name="Johnson J."/>
            <person name="Berlin A."/>
            <person name="Gnerre S."/>
            <person name="Jaffe D."/>
            <person name="MacCallum I."/>
            <person name="Young S."/>
            <person name="Walker B.J."/>
            <person name="Lander E.S."/>
            <person name="Lindblad-Toh K."/>
        </authorList>
    </citation>
    <scope>NUCLEOTIDE SEQUENCE [LARGE SCALE GENOMIC DNA]</scope>
</reference>
<dbReference type="OMA" id="CNQMLCE"/>
<dbReference type="Bgee" id="ENSLOCG00000005813">
    <property type="expression patterns" value="Expressed in zone of skin and 12 other cell types or tissues"/>
</dbReference>
<dbReference type="FunCoup" id="W5MF64">
    <property type="interactions" value="97"/>
</dbReference>
<keyword evidence="3" id="KW-0677">Repeat</keyword>
<evidence type="ECO:0000256" key="2">
    <source>
        <dbReference type="ARBA" id="ARBA00019994"/>
    </source>
</evidence>
<accession>W5MF64</accession>
<dbReference type="FunFam" id="1.25.40.10:FF:000213">
    <property type="entry name" value="Tetratricopeptide repeat domain 36"/>
    <property type="match status" value="1"/>
</dbReference>
<dbReference type="GO" id="GO:0032474">
    <property type="term" value="P:otolith morphogenesis"/>
    <property type="evidence" value="ECO:0007669"/>
    <property type="project" value="Ensembl"/>
</dbReference>
<dbReference type="KEGG" id="loc:102689357"/>
<dbReference type="InterPro" id="IPR011990">
    <property type="entry name" value="TPR-like_helical_dom_sf"/>
</dbReference>
<dbReference type="GO" id="GO:0061371">
    <property type="term" value="P:determination of heart left/right asymmetry"/>
    <property type="evidence" value="ECO:0007669"/>
    <property type="project" value="Ensembl"/>
</dbReference>
<comment type="similarity">
    <text evidence="1">Belongs to the TTC36 family.</text>
</comment>
<dbReference type="eggNOG" id="KOG4555">
    <property type="taxonomic scope" value="Eukaryota"/>
</dbReference>
<evidence type="ECO:0000256" key="1">
    <source>
        <dbReference type="ARBA" id="ARBA00006995"/>
    </source>
</evidence>
<dbReference type="AlphaFoldDB" id="W5MF64"/>
<dbReference type="GO" id="GO:0006570">
    <property type="term" value="P:tyrosine metabolic process"/>
    <property type="evidence" value="ECO:0000318"/>
    <property type="project" value="GO_Central"/>
</dbReference>
<dbReference type="Proteomes" id="UP000018468">
    <property type="component" value="Linkage group LG26"/>
</dbReference>
<organism evidence="6 7">
    <name type="scientific">Lepisosteus oculatus</name>
    <name type="common">Spotted gar</name>
    <dbReference type="NCBI Taxonomy" id="7918"/>
    <lineage>
        <taxon>Eukaryota</taxon>
        <taxon>Metazoa</taxon>
        <taxon>Chordata</taxon>
        <taxon>Craniata</taxon>
        <taxon>Vertebrata</taxon>
        <taxon>Euteleostomi</taxon>
        <taxon>Actinopterygii</taxon>
        <taxon>Neopterygii</taxon>
        <taxon>Holostei</taxon>
        <taxon>Semionotiformes</taxon>
        <taxon>Lepisosteidae</taxon>
        <taxon>Lepisosteus</taxon>
    </lineage>
</organism>
<dbReference type="STRING" id="7918.ENSLOCP00000007023"/>
<dbReference type="HOGENOM" id="CLU_1464567_0_0_1"/>
<dbReference type="OrthoDB" id="539634at2759"/>
<dbReference type="Ensembl" id="ENSLOCT00000007031.1">
    <property type="protein sequence ID" value="ENSLOCP00000007023.1"/>
    <property type="gene ID" value="ENSLOCG00000005813.1"/>
</dbReference>
<evidence type="ECO:0000256" key="5">
    <source>
        <dbReference type="PROSITE-ProRule" id="PRU00339"/>
    </source>
</evidence>
<evidence type="ECO:0000256" key="4">
    <source>
        <dbReference type="ARBA" id="ARBA00022803"/>
    </source>
</evidence>
<evidence type="ECO:0000313" key="7">
    <source>
        <dbReference type="Proteomes" id="UP000018468"/>
    </source>
</evidence>
<sequence length="188" mass="20163">MATANDKAVLEAIFSPASPFGDLPCLDEEELKDDDGRFDAELLAQVRGLERQGVSAAERGDLRAALELFDQAIALLPLRASAYNNRAQARRIQGDTAGAREDLDRAVSLSGAAGRAGCQALVQRGLLHRLAGRDEEAAEDFQRAAALGSPFARQQAVLLNPYAALCNRMLAQVIHKLRNPDAAETQAV</sequence>
<dbReference type="GeneTree" id="ENSGT00390000007968"/>
<dbReference type="EMBL" id="AHAT01018478">
    <property type="status" value="NOT_ANNOTATED_CDS"/>
    <property type="molecule type" value="Genomic_DNA"/>
</dbReference>
<dbReference type="SUPFAM" id="SSF48452">
    <property type="entry name" value="TPR-like"/>
    <property type="match status" value="1"/>
</dbReference>
<dbReference type="GO" id="GO:0060271">
    <property type="term" value="P:cilium assembly"/>
    <property type="evidence" value="ECO:0007669"/>
    <property type="project" value="Ensembl"/>
</dbReference>
<dbReference type="Gene3D" id="1.25.40.10">
    <property type="entry name" value="Tetratricopeptide repeat domain"/>
    <property type="match status" value="1"/>
</dbReference>
<evidence type="ECO:0000313" key="6">
    <source>
        <dbReference type="Ensembl" id="ENSLOCP00000007023.1"/>
    </source>
</evidence>
<dbReference type="InterPro" id="IPR019734">
    <property type="entry name" value="TPR_rpt"/>
</dbReference>
<keyword evidence="7" id="KW-1185">Reference proteome</keyword>
<evidence type="ECO:0000256" key="3">
    <source>
        <dbReference type="ARBA" id="ARBA00022737"/>
    </source>
</evidence>
<reference evidence="6" key="2">
    <citation type="submission" date="2025-08" db="UniProtKB">
        <authorList>
            <consortium name="Ensembl"/>
        </authorList>
    </citation>
    <scope>IDENTIFICATION</scope>
</reference>
<dbReference type="SMART" id="SM00028">
    <property type="entry name" value="TPR"/>
    <property type="match status" value="3"/>
</dbReference>